<sequence length="148" mass="16331">VKLEGVELRRTSSLYSTTAQYVSDQPAFLNAVVELQLSSARLEDLQGLLSDFKVIEEELGRTKGLRRGPRVIDLDLVAVGQRSLNITTGKYPLQLPHALMHERDFVLVPFAELSPAWTHPTLVGSPSVRDLLERLQSGAAAVRPEAET</sequence>
<keyword evidence="7" id="KW-0289">Folate biosynthesis</keyword>
<evidence type="ECO:0000256" key="6">
    <source>
        <dbReference type="ARBA" id="ARBA00022840"/>
    </source>
</evidence>
<name>A0ABP0RQJ1_9DINO</name>
<dbReference type="Gene3D" id="3.30.70.560">
    <property type="entry name" value="7,8-Dihydro-6-hydroxymethylpterin-pyrophosphokinase HPPK"/>
    <property type="match status" value="1"/>
</dbReference>
<dbReference type="PANTHER" id="PTHR43071">
    <property type="entry name" value="2-AMINO-4-HYDROXY-6-HYDROXYMETHYLDIHYDROPTERIDINE PYROPHOSPHOKINASE"/>
    <property type="match status" value="1"/>
</dbReference>
<reference evidence="9 10" key="1">
    <citation type="submission" date="2024-02" db="EMBL/GenBank/DDBJ databases">
        <authorList>
            <person name="Chen Y."/>
            <person name="Shah S."/>
            <person name="Dougan E. K."/>
            <person name="Thang M."/>
            <person name="Chan C."/>
        </authorList>
    </citation>
    <scope>NUCLEOTIDE SEQUENCE [LARGE SCALE GENOMIC DNA]</scope>
</reference>
<organism evidence="9 10">
    <name type="scientific">Durusdinium trenchii</name>
    <dbReference type="NCBI Taxonomy" id="1381693"/>
    <lineage>
        <taxon>Eukaryota</taxon>
        <taxon>Sar</taxon>
        <taxon>Alveolata</taxon>
        <taxon>Dinophyceae</taxon>
        <taxon>Suessiales</taxon>
        <taxon>Symbiodiniaceae</taxon>
        <taxon>Durusdinium</taxon>
    </lineage>
</organism>
<evidence type="ECO:0000313" key="10">
    <source>
        <dbReference type="Proteomes" id="UP001642464"/>
    </source>
</evidence>
<dbReference type="Proteomes" id="UP001642464">
    <property type="component" value="Unassembled WGS sequence"/>
</dbReference>
<gene>
    <name evidence="9" type="ORF">SCF082_LOCUS47444</name>
</gene>
<keyword evidence="6" id="KW-0067">ATP-binding</keyword>
<evidence type="ECO:0000256" key="7">
    <source>
        <dbReference type="ARBA" id="ARBA00022909"/>
    </source>
</evidence>
<protein>
    <recommendedName>
        <fullName evidence="2">2-amino-4-hydroxy-6-hydroxymethyldihydropteridine diphosphokinase</fullName>
        <ecNumber evidence="2">2.7.6.3</ecNumber>
    </recommendedName>
</protein>
<comment type="pathway">
    <text evidence="1">Cofactor biosynthesis; tetrahydrofolate biosynthesis; 2-amino-4-hydroxy-6-hydroxymethyl-7,8-dihydropteridine diphosphate from 7,8-dihydroneopterin triphosphate: step 4/4.</text>
</comment>
<evidence type="ECO:0000313" key="9">
    <source>
        <dbReference type="EMBL" id="CAK9101456.1"/>
    </source>
</evidence>
<evidence type="ECO:0000259" key="8">
    <source>
        <dbReference type="PROSITE" id="PS00794"/>
    </source>
</evidence>
<proteinExistence type="predicted"/>
<feature type="domain" description="7,8-dihydro-6-hydroxymethylpterin-pyrophosphokinase" evidence="8">
    <location>
        <begin position="66"/>
        <end position="77"/>
    </location>
</feature>
<evidence type="ECO:0000256" key="2">
    <source>
        <dbReference type="ARBA" id="ARBA00013253"/>
    </source>
</evidence>
<keyword evidence="5" id="KW-0418">Kinase</keyword>
<dbReference type="InterPro" id="IPR000550">
    <property type="entry name" value="Hppk"/>
</dbReference>
<evidence type="ECO:0000256" key="3">
    <source>
        <dbReference type="ARBA" id="ARBA00022679"/>
    </source>
</evidence>
<keyword evidence="10" id="KW-1185">Reference proteome</keyword>
<dbReference type="Pfam" id="PF01288">
    <property type="entry name" value="HPPK"/>
    <property type="match status" value="1"/>
</dbReference>
<evidence type="ECO:0000256" key="4">
    <source>
        <dbReference type="ARBA" id="ARBA00022741"/>
    </source>
</evidence>
<dbReference type="InterPro" id="IPR035907">
    <property type="entry name" value="Hppk_sf"/>
</dbReference>
<feature type="non-terminal residue" evidence="9">
    <location>
        <position position="1"/>
    </location>
</feature>
<accession>A0ABP0RQJ1</accession>
<dbReference type="CDD" id="cd00483">
    <property type="entry name" value="HPPK"/>
    <property type="match status" value="1"/>
</dbReference>
<dbReference type="PANTHER" id="PTHR43071:SF1">
    <property type="entry name" value="2-AMINO-4-HYDROXY-6-HYDROXYMETHYLDIHYDROPTERIDINE PYROPHOSPHOKINASE"/>
    <property type="match status" value="1"/>
</dbReference>
<evidence type="ECO:0000256" key="1">
    <source>
        <dbReference type="ARBA" id="ARBA00005051"/>
    </source>
</evidence>
<comment type="caution">
    <text evidence="9">The sequence shown here is derived from an EMBL/GenBank/DDBJ whole genome shotgun (WGS) entry which is preliminary data.</text>
</comment>
<keyword evidence="4" id="KW-0547">Nucleotide-binding</keyword>
<dbReference type="EMBL" id="CAXAMM010041831">
    <property type="protein sequence ID" value="CAK9101456.1"/>
    <property type="molecule type" value="Genomic_DNA"/>
</dbReference>
<evidence type="ECO:0000256" key="5">
    <source>
        <dbReference type="ARBA" id="ARBA00022777"/>
    </source>
</evidence>
<dbReference type="PROSITE" id="PS00794">
    <property type="entry name" value="HPPK"/>
    <property type="match status" value="1"/>
</dbReference>
<keyword evidence="3" id="KW-0808">Transferase</keyword>
<dbReference type="EC" id="2.7.6.3" evidence="2"/>
<dbReference type="NCBIfam" id="TIGR01498">
    <property type="entry name" value="folK"/>
    <property type="match status" value="1"/>
</dbReference>
<dbReference type="SUPFAM" id="SSF55083">
    <property type="entry name" value="6-hydroxymethyl-7,8-dihydropterin pyrophosphokinase, HPPK"/>
    <property type="match status" value="1"/>
</dbReference>